<accession>A0AAV7K466</accession>
<evidence type="ECO:0000313" key="1">
    <source>
        <dbReference type="EMBL" id="KAI6655375.1"/>
    </source>
</evidence>
<dbReference type="GO" id="GO:0003676">
    <property type="term" value="F:nucleic acid binding"/>
    <property type="evidence" value="ECO:0007669"/>
    <property type="project" value="InterPro"/>
</dbReference>
<dbReference type="InterPro" id="IPR036397">
    <property type="entry name" value="RNaseH_sf"/>
</dbReference>
<sequence>MSVHRYLRKSLGVKPYKRPRKPRLTIKMKENRVKFAVTHKDWAVGDWNSVLWSDESPFQLFQIPNRQNDRVWSKEAASMQPCMKVKFPAKIQVWGMMSHQALSELHIIPQGETVNGDYYGIKILAGTCKDAIHRRAKNGSVLERSMTSAMSGIIFMQDGAPAHTAKLTQEWCEHNLPAFWHKAEWPETRPTSIQSRICGLS</sequence>
<evidence type="ECO:0000313" key="2">
    <source>
        <dbReference type="Proteomes" id="UP001165289"/>
    </source>
</evidence>
<name>A0AAV7K466_9METZ</name>
<dbReference type="Gene3D" id="3.30.420.10">
    <property type="entry name" value="Ribonuclease H-like superfamily/Ribonuclease H"/>
    <property type="match status" value="1"/>
</dbReference>
<reference evidence="1 2" key="1">
    <citation type="journal article" date="2023" name="BMC Biol.">
        <title>The compact genome of the sponge Oopsacas minuta (Hexactinellida) is lacking key metazoan core genes.</title>
        <authorList>
            <person name="Santini S."/>
            <person name="Schenkelaars Q."/>
            <person name="Jourda C."/>
            <person name="Duchesne M."/>
            <person name="Belahbib H."/>
            <person name="Rocher C."/>
            <person name="Selva M."/>
            <person name="Riesgo A."/>
            <person name="Vervoort M."/>
            <person name="Leys S.P."/>
            <person name="Kodjabachian L."/>
            <person name="Le Bivic A."/>
            <person name="Borchiellini C."/>
            <person name="Claverie J.M."/>
            <person name="Renard E."/>
        </authorList>
    </citation>
    <scope>NUCLEOTIDE SEQUENCE [LARGE SCALE GENOMIC DNA]</scope>
    <source>
        <strain evidence="1">SPO-2</strain>
    </source>
</reference>
<dbReference type="AlphaFoldDB" id="A0AAV7K466"/>
<dbReference type="Proteomes" id="UP001165289">
    <property type="component" value="Unassembled WGS sequence"/>
</dbReference>
<keyword evidence="2" id="KW-1185">Reference proteome</keyword>
<dbReference type="PANTHER" id="PTHR47326">
    <property type="entry name" value="TRANSPOSABLE ELEMENT TC3 TRANSPOSASE-LIKE PROTEIN"/>
    <property type="match status" value="1"/>
</dbReference>
<evidence type="ECO:0008006" key="3">
    <source>
        <dbReference type="Google" id="ProtNLM"/>
    </source>
</evidence>
<organism evidence="1 2">
    <name type="scientific">Oopsacas minuta</name>
    <dbReference type="NCBI Taxonomy" id="111878"/>
    <lineage>
        <taxon>Eukaryota</taxon>
        <taxon>Metazoa</taxon>
        <taxon>Porifera</taxon>
        <taxon>Hexactinellida</taxon>
        <taxon>Hexasterophora</taxon>
        <taxon>Lyssacinosida</taxon>
        <taxon>Leucopsacidae</taxon>
        <taxon>Oopsacas</taxon>
    </lineage>
</organism>
<gene>
    <name evidence="1" type="ORF">LOD99_2210</name>
</gene>
<comment type="caution">
    <text evidence="1">The sequence shown here is derived from an EMBL/GenBank/DDBJ whole genome shotgun (WGS) entry which is preliminary data.</text>
</comment>
<dbReference type="EMBL" id="JAKMXF010000199">
    <property type="protein sequence ID" value="KAI6655375.1"/>
    <property type="molecule type" value="Genomic_DNA"/>
</dbReference>
<protein>
    <recommendedName>
        <fullName evidence="3">Transposase Tc1-like domain-containing protein</fullName>
    </recommendedName>
</protein>
<proteinExistence type="predicted"/>
<dbReference type="PANTHER" id="PTHR47326:SF1">
    <property type="entry name" value="HTH PSQ-TYPE DOMAIN-CONTAINING PROTEIN"/>
    <property type="match status" value="1"/>
</dbReference>